<accession>M2NK31</accession>
<dbReference type="eggNOG" id="ENOG502SGIT">
    <property type="taxonomic scope" value="Eukaryota"/>
</dbReference>
<dbReference type="RefSeq" id="XP_007673110.1">
    <property type="nucleotide sequence ID" value="XM_007674920.1"/>
</dbReference>
<dbReference type="SUPFAM" id="SSF46785">
    <property type="entry name" value="Winged helix' DNA-binding domain"/>
    <property type="match status" value="1"/>
</dbReference>
<protein>
    <recommendedName>
        <fullName evidence="3">DUF3253 domain-containing protein</fullName>
    </recommendedName>
</protein>
<dbReference type="Gene3D" id="1.10.10.10">
    <property type="entry name" value="Winged helix-like DNA-binding domain superfamily/Winged helix DNA-binding domain"/>
    <property type="match status" value="1"/>
</dbReference>
<gene>
    <name evidence="1" type="ORF">BAUCODRAFT_63575</name>
</gene>
<dbReference type="EMBL" id="KB445551">
    <property type="protein sequence ID" value="EMC99789.1"/>
    <property type="molecule type" value="Genomic_DNA"/>
</dbReference>
<proteinExistence type="predicted"/>
<dbReference type="Proteomes" id="UP000011761">
    <property type="component" value="Unassembled WGS sequence"/>
</dbReference>
<dbReference type="GeneID" id="19116086"/>
<dbReference type="InterPro" id="IPR021660">
    <property type="entry name" value="DUF3253"/>
</dbReference>
<evidence type="ECO:0000313" key="1">
    <source>
        <dbReference type="EMBL" id="EMC99789.1"/>
    </source>
</evidence>
<dbReference type="InterPro" id="IPR036388">
    <property type="entry name" value="WH-like_DNA-bd_sf"/>
</dbReference>
<organism evidence="1 2">
    <name type="scientific">Baudoinia panamericana (strain UAMH 10762)</name>
    <name type="common">Angels' share fungus</name>
    <name type="synonym">Baudoinia compniacensis (strain UAMH 10762)</name>
    <dbReference type="NCBI Taxonomy" id="717646"/>
    <lineage>
        <taxon>Eukaryota</taxon>
        <taxon>Fungi</taxon>
        <taxon>Dikarya</taxon>
        <taxon>Ascomycota</taxon>
        <taxon>Pezizomycotina</taxon>
        <taxon>Dothideomycetes</taxon>
        <taxon>Dothideomycetidae</taxon>
        <taxon>Mycosphaerellales</taxon>
        <taxon>Teratosphaeriaceae</taxon>
        <taxon>Baudoinia</taxon>
    </lineage>
</organism>
<evidence type="ECO:0008006" key="3">
    <source>
        <dbReference type="Google" id="ProtNLM"/>
    </source>
</evidence>
<dbReference type="HOGENOM" id="CLU_136716_0_0_1"/>
<dbReference type="AlphaFoldDB" id="M2NK31"/>
<sequence length="96" mass="10879">MDEGARNTVEEHLRDFLAKREPPKTLCPSEVARALSAEELNSLGHANWRDAMPSIREVAWRLRAEGVCEVMQKGNPVPQNIHLEDITGPIRLRRPT</sequence>
<dbReference type="OrthoDB" id="2563170at2759"/>
<name>M2NK31_BAUPA</name>
<dbReference type="Pfam" id="PF11625">
    <property type="entry name" value="DUF3253"/>
    <property type="match status" value="1"/>
</dbReference>
<dbReference type="OMA" id="WPKTICP"/>
<dbReference type="InterPro" id="IPR036390">
    <property type="entry name" value="WH_DNA-bd_sf"/>
</dbReference>
<reference evidence="1 2" key="1">
    <citation type="journal article" date="2012" name="PLoS Pathog.">
        <title>Diverse lifestyles and strategies of plant pathogenesis encoded in the genomes of eighteen Dothideomycetes fungi.</title>
        <authorList>
            <person name="Ohm R.A."/>
            <person name="Feau N."/>
            <person name="Henrissat B."/>
            <person name="Schoch C.L."/>
            <person name="Horwitz B.A."/>
            <person name="Barry K.W."/>
            <person name="Condon B.J."/>
            <person name="Copeland A.C."/>
            <person name="Dhillon B."/>
            <person name="Glaser F."/>
            <person name="Hesse C.N."/>
            <person name="Kosti I."/>
            <person name="LaButti K."/>
            <person name="Lindquist E.A."/>
            <person name="Lucas S."/>
            <person name="Salamov A.A."/>
            <person name="Bradshaw R.E."/>
            <person name="Ciuffetti L."/>
            <person name="Hamelin R.C."/>
            <person name="Kema G.H.J."/>
            <person name="Lawrence C."/>
            <person name="Scott J.A."/>
            <person name="Spatafora J.W."/>
            <person name="Turgeon B.G."/>
            <person name="de Wit P.J.G.M."/>
            <person name="Zhong S."/>
            <person name="Goodwin S.B."/>
            <person name="Grigoriev I.V."/>
        </authorList>
    </citation>
    <scope>NUCLEOTIDE SEQUENCE [LARGE SCALE GENOMIC DNA]</scope>
    <source>
        <strain evidence="1 2">UAMH 10762</strain>
    </source>
</reference>
<dbReference type="KEGG" id="bcom:BAUCODRAFT_63575"/>
<keyword evidence="2" id="KW-1185">Reference proteome</keyword>
<evidence type="ECO:0000313" key="2">
    <source>
        <dbReference type="Proteomes" id="UP000011761"/>
    </source>
</evidence>